<sequence length="306" mass="32884">MTINEHLTTFAGLPIVSVDDERSPADPAAVAWRIDLEEFDAETSEFEAALEKVLERAGPGGPAALVVGEWGSSYETGFPAELLIRDASRFSGLRALFIGEMTYEQCEISWINQGNLTPVLEAFPRLERLWVRGAQGLALEPGRHAALRELVLQSGGLPTPVIRSVSACDLPALEHLELWLGVANYGGDARADDLATILGGRTLPALRHLGLCNAEIADEVAAAVAAAPVVARLDRLDLSLGTLGDAGAEALLTGQPLTHLTALDLHHHFMTAEMAQRVVDELPGVAVDISDQQKEERWGRYTVCAE</sequence>
<proteinExistence type="predicted"/>
<dbReference type="Gene3D" id="3.80.10.10">
    <property type="entry name" value="Ribonuclease Inhibitor"/>
    <property type="match status" value="1"/>
</dbReference>
<dbReference type="Proteomes" id="UP000619479">
    <property type="component" value="Unassembled WGS sequence"/>
</dbReference>
<gene>
    <name evidence="1" type="ORF">Acy02nite_75430</name>
</gene>
<organism evidence="1 2">
    <name type="scientific">Actinoplanes cyaneus</name>
    <dbReference type="NCBI Taxonomy" id="52696"/>
    <lineage>
        <taxon>Bacteria</taxon>
        <taxon>Bacillati</taxon>
        <taxon>Actinomycetota</taxon>
        <taxon>Actinomycetes</taxon>
        <taxon>Micromonosporales</taxon>
        <taxon>Micromonosporaceae</taxon>
        <taxon>Actinoplanes</taxon>
    </lineage>
</organism>
<dbReference type="SUPFAM" id="SSF52047">
    <property type="entry name" value="RNI-like"/>
    <property type="match status" value="1"/>
</dbReference>
<dbReference type="AlphaFoldDB" id="A0A919ISI5"/>
<protein>
    <recommendedName>
        <fullName evidence="3">Leucine-rich repeat domain-containing protein</fullName>
    </recommendedName>
</protein>
<dbReference type="EMBL" id="BOMH01000064">
    <property type="protein sequence ID" value="GID69662.1"/>
    <property type="molecule type" value="Genomic_DNA"/>
</dbReference>
<dbReference type="InterPro" id="IPR047722">
    <property type="entry name" value="STM4015-like"/>
</dbReference>
<dbReference type="RefSeq" id="WP_203752353.1">
    <property type="nucleotide sequence ID" value="NZ_BAAAUC010000092.1"/>
</dbReference>
<accession>A0A919ISI5</accession>
<reference evidence="1" key="1">
    <citation type="submission" date="2021-01" db="EMBL/GenBank/DDBJ databases">
        <title>Whole genome shotgun sequence of Actinoplanes cyaneus NBRC 14990.</title>
        <authorList>
            <person name="Komaki H."/>
            <person name="Tamura T."/>
        </authorList>
    </citation>
    <scope>NUCLEOTIDE SEQUENCE</scope>
    <source>
        <strain evidence="1">NBRC 14990</strain>
    </source>
</reference>
<name>A0A919ISI5_9ACTN</name>
<evidence type="ECO:0000313" key="2">
    <source>
        <dbReference type="Proteomes" id="UP000619479"/>
    </source>
</evidence>
<comment type="caution">
    <text evidence="1">The sequence shown here is derived from an EMBL/GenBank/DDBJ whole genome shotgun (WGS) entry which is preliminary data.</text>
</comment>
<evidence type="ECO:0008006" key="3">
    <source>
        <dbReference type="Google" id="ProtNLM"/>
    </source>
</evidence>
<dbReference type="InterPro" id="IPR032675">
    <property type="entry name" value="LRR_dom_sf"/>
</dbReference>
<dbReference type="NCBIfam" id="NF038076">
    <property type="entry name" value="fam_STM4015"/>
    <property type="match status" value="1"/>
</dbReference>
<evidence type="ECO:0000313" key="1">
    <source>
        <dbReference type="EMBL" id="GID69662.1"/>
    </source>
</evidence>
<keyword evidence="2" id="KW-1185">Reference proteome</keyword>